<feature type="non-terminal residue" evidence="1">
    <location>
        <position position="38"/>
    </location>
</feature>
<evidence type="ECO:0000313" key="1">
    <source>
        <dbReference type="EMBL" id="CAA9482394.1"/>
    </source>
</evidence>
<gene>
    <name evidence="1" type="ORF">AVDCRST_MAG96-1076</name>
</gene>
<proteinExistence type="predicted"/>
<organism evidence="1">
    <name type="scientific">uncultured Segetibacter sp</name>
    <dbReference type="NCBI Taxonomy" id="481133"/>
    <lineage>
        <taxon>Bacteria</taxon>
        <taxon>Pseudomonadati</taxon>
        <taxon>Bacteroidota</taxon>
        <taxon>Chitinophagia</taxon>
        <taxon>Chitinophagales</taxon>
        <taxon>Chitinophagaceae</taxon>
        <taxon>Segetibacter</taxon>
        <taxon>environmental samples</taxon>
    </lineage>
</organism>
<name>A0A6J4RV15_9BACT</name>
<accession>A0A6J4RV15</accession>
<sequence>DFFEKILKFCHRFGLCNLLRCKQAGLPLSSSWLLDMAL</sequence>
<feature type="non-terminal residue" evidence="1">
    <location>
        <position position="1"/>
    </location>
</feature>
<protein>
    <submittedName>
        <fullName evidence="1">Uncharacterized protein</fullName>
    </submittedName>
</protein>
<dbReference type="EMBL" id="CADCVN010000408">
    <property type="protein sequence ID" value="CAA9482394.1"/>
    <property type="molecule type" value="Genomic_DNA"/>
</dbReference>
<reference evidence="1" key="1">
    <citation type="submission" date="2020-02" db="EMBL/GenBank/DDBJ databases">
        <authorList>
            <person name="Meier V. D."/>
        </authorList>
    </citation>
    <scope>NUCLEOTIDE SEQUENCE</scope>
    <source>
        <strain evidence="1">AVDCRST_MAG96</strain>
    </source>
</reference>
<dbReference type="AlphaFoldDB" id="A0A6J4RV15"/>